<feature type="compositionally biased region" description="Basic residues" evidence="1">
    <location>
        <begin position="330"/>
        <end position="343"/>
    </location>
</feature>
<dbReference type="InParanoid" id="A0A1B7MLC8"/>
<feature type="compositionally biased region" description="Acidic residues" evidence="1">
    <location>
        <begin position="293"/>
        <end position="303"/>
    </location>
</feature>
<feature type="compositionally biased region" description="Polar residues" evidence="1">
    <location>
        <begin position="819"/>
        <end position="830"/>
    </location>
</feature>
<gene>
    <name evidence="2" type="ORF">K503DRAFT_804396</name>
</gene>
<dbReference type="EMBL" id="KV448776">
    <property type="protein sequence ID" value="OAX33400.1"/>
    <property type="molecule type" value="Genomic_DNA"/>
</dbReference>
<evidence type="ECO:0000313" key="2">
    <source>
        <dbReference type="EMBL" id="OAX33400.1"/>
    </source>
</evidence>
<reference evidence="2 3" key="1">
    <citation type="submission" date="2016-06" db="EMBL/GenBank/DDBJ databases">
        <title>Comparative genomics of the ectomycorrhizal sister species Rhizopogon vinicolor and Rhizopogon vesiculosus (Basidiomycota: Boletales) reveals a divergence of the mating type B locus.</title>
        <authorList>
            <consortium name="DOE Joint Genome Institute"/>
            <person name="Mujic A.B."/>
            <person name="Kuo A."/>
            <person name="Tritt A."/>
            <person name="Lipzen A."/>
            <person name="Chen C."/>
            <person name="Johnson J."/>
            <person name="Sharma A."/>
            <person name="Barry K."/>
            <person name="Grigoriev I.V."/>
            <person name="Spatafora J.W."/>
        </authorList>
    </citation>
    <scope>NUCLEOTIDE SEQUENCE [LARGE SCALE GENOMIC DNA]</scope>
    <source>
        <strain evidence="2 3">AM-OR11-026</strain>
    </source>
</reference>
<evidence type="ECO:0000256" key="1">
    <source>
        <dbReference type="SAM" id="MobiDB-lite"/>
    </source>
</evidence>
<accession>A0A1B7MLC8</accession>
<feature type="compositionally biased region" description="Basic and acidic residues" evidence="1">
    <location>
        <begin position="366"/>
        <end position="380"/>
    </location>
</feature>
<feature type="region of interest" description="Disordered" evidence="1">
    <location>
        <begin position="819"/>
        <end position="844"/>
    </location>
</feature>
<sequence length="844" mass="90492">MSFAKNVSSLAQPSQDTILLAHNALMAALNTLKECLTAAGPLEVARLDKDTAARDERFELSKRIGSILSEVLGTHGETAVYIPPLIMSAVAELRISLNSMGNIERSRLPIWARVSEIDDRYRTHQWANKTNMKLIPVPAATPTPHVLHIPAREKVVKLPSAPPPLAGPSMRPVAKQSAPGSPSPPCKVAKRPKAATCPVIVLRVPKLPAGLSEKGGKSKEILADTGSEKADEEKEAMKQRGKSKGKSVQTPAKELHNKIISDRPATPVKQKVVLEPLIQVIDVDMDVDEVDGEYEDELEEDEEHVGGSRELAAASGSHESAAASGSRPKATPKPRAKTPKRTLRPFSPVRKPKAILRRMSVAPKGKGKEKEKTPADDKPKSKAQTCPSSTGWEFVECGPMDGTCDHCVTSNLQCMLWETKNGRIAATCSQCGSLKKKCTFNEVPSSDFNKMANQKVKDYRAKARSTAAAEIVVSHAEHLAPMMESDENTAMDAEVSGPGVQSQLASAADFPADHFVFDPEEEDQRVQVQSTIAPMASLTTYASAPSVALTPIPPPTVTPTPLVATTPTIVAPADTDTMALAATMLTAPTATATATATSIVATTPAVMPPHFTTLGRDFDVDAMTLQLQSLTAQIAELATSDREWHRDSNIRIGELREADMMIQRRLEEVVTVTDTCLNTQDDRISTLTTMLSDLQSRVNINGSHFNPPEITLAAYPTGHPSQSTTTSYSSEQGKWFNTSRELPRETLSSSLGIIEMPVVSPVVSSRGSGESPDGPIHPLPTLAAVRTVSATGMMSPMQSPAAGQSQQGLFLPAVDFPTSVTTDPGSNQRCVTRASHRSRSDAAS</sequence>
<feature type="compositionally biased region" description="Basic and acidic residues" evidence="1">
    <location>
        <begin position="214"/>
        <end position="238"/>
    </location>
</feature>
<feature type="compositionally biased region" description="Low complexity" evidence="1">
    <location>
        <begin position="312"/>
        <end position="329"/>
    </location>
</feature>
<organism evidence="2 3">
    <name type="scientific">Rhizopogon vinicolor AM-OR11-026</name>
    <dbReference type="NCBI Taxonomy" id="1314800"/>
    <lineage>
        <taxon>Eukaryota</taxon>
        <taxon>Fungi</taxon>
        <taxon>Dikarya</taxon>
        <taxon>Basidiomycota</taxon>
        <taxon>Agaricomycotina</taxon>
        <taxon>Agaricomycetes</taxon>
        <taxon>Agaricomycetidae</taxon>
        <taxon>Boletales</taxon>
        <taxon>Suillineae</taxon>
        <taxon>Rhizopogonaceae</taxon>
        <taxon>Rhizopogon</taxon>
    </lineage>
</organism>
<keyword evidence="3" id="KW-1185">Reference proteome</keyword>
<proteinExistence type="predicted"/>
<feature type="region of interest" description="Disordered" evidence="1">
    <location>
        <begin position="293"/>
        <end position="386"/>
    </location>
</feature>
<dbReference type="Proteomes" id="UP000092154">
    <property type="component" value="Unassembled WGS sequence"/>
</dbReference>
<protein>
    <recommendedName>
        <fullName evidence="4">Zn(2)-C6 fungal-type domain-containing protein</fullName>
    </recommendedName>
</protein>
<evidence type="ECO:0008006" key="4">
    <source>
        <dbReference type="Google" id="ProtNLM"/>
    </source>
</evidence>
<dbReference type="OrthoDB" id="2681629at2759"/>
<feature type="region of interest" description="Disordered" evidence="1">
    <location>
        <begin position="159"/>
        <end position="190"/>
    </location>
</feature>
<name>A0A1B7MLC8_9AGAM</name>
<dbReference type="AlphaFoldDB" id="A0A1B7MLC8"/>
<feature type="region of interest" description="Disordered" evidence="1">
    <location>
        <begin position="212"/>
        <end position="262"/>
    </location>
</feature>
<evidence type="ECO:0000313" key="3">
    <source>
        <dbReference type="Proteomes" id="UP000092154"/>
    </source>
</evidence>